<dbReference type="Pfam" id="PF03788">
    <property type="entry name" value="LrgA"/>
    <property type="match status" value="1"/>
</dbReference>
<dbReference type="PANTHER" id="PTHR33931:SF2">
    <property type="entry name" value="HOLIN-LIKE PROTEIN CIDA"/>
    <property type="match status" value="1"/>
</dbReference>
<dbReference type="InterPro" id="IPR005538">
    <property type="entry name" value="LrgA/CidA"/>
</dbReference>
<dbReference type="GO" id="GO:0016787">
    <property type="term" value="F:hydrolase activity"/>
    <property type="evidence" value="ECO:0007669"/>
    <property type="project" value="UniProtKB-KW"/>
</dbReference>
<dbReference type="RefSeq" id="WP_092888180.1">
    <property type="nucleotide sequence ID" value="NZ_CP061498.1"/>
</dbReference>
<organism evidence="7 8">
    <name type="scientific">Roseicitreum antarcticum</name>
    <dbReference type="NCBI Taxonomy" id="564137"/>
    <lineage>
        <taxon>Bacteria</taxon>
        <taxon>Pseudomonadati</taxon>
        <taxon>Pseudomonadota</taxon>
        <taxon>Alphaproteobacteria</taxon>
        <taxon>Rhodobacterales</taxon>
        <taxon>Paracoccaceae</taxon>
        <taxon>Roseicitreum</taxon>
    </lineage>
</organism>
<evidence type="ECO:0000256" key="2">
    <source>
        <dbReference type="ARBA" id="ARBA00022475"/>
    </source>
</evidence>
<dbReference type="STRING" id="564137.SAMN04488238_104177"/>
<evidence type="ECO:0000256" key="4">
    <source>
        <dbReference type="ARBA" id="ARBA00022989"/>
    </source>
</evidence>
<sequence length="117" mass="11674">MIHALTVILICQLLGEVGSRALALPVPGPVLGMALLLVGFIASPRLAELVRPTGEGILRHLTLLFVPAGVGVVGHLGTLAAYGPVVALALIGSTVLAIAVGALVFVAVARLTGNADG</sequence>
<proteinExistence type="predicted"/>
<name>A0A1H2XFU7_9RHOB</name>
<keyword evidence="4 6" id="KW-1133">Transmembrane helix</keyword>
<dbReference type="EMBL" id="FNOM01000004">
    <property type="protein sequence ID" value="SDW91661.1"/>
    <property type="molecule type" value="Genomic_DNA"/>
</dbReference>
<evidence type="ECO:0000313" key="8">
    <source>
        <dbReference type="Proteomes" id="UP000198539"/>
    </source>
</evidence>
<dbReference type="GO" id="GO:0005886">
    <property type="term" value="C:plasma membrane"/>
    <property type="evidence" value="ECO:0007669"/>
    <property type="project" value="UniProtKB-SubCell"/>
</dbReference>
<gene>
    <name evidence="7" type="ORF">SAMN04488238_104177</name>
</gene>
<evidence type="ECO:0000313" key="7">
    <source>
        <dbReference type="EMBL" id="SDW91661.1"/>
    </source>
</evidence>
<dbReference type="AlphaFoldDB" id="A0A1H2XFU7"/>
<keyword evidence="7" id="KW-0378">Hydrolase</keyword>
<evidence type="ECO:0000256" key="3">
    <source>
        <dbReference type="ARBA" id="ARBA00022692"/>
    </source>
</evidence>
<keyword evidence="2" id="KW-1003">Cell membrane</keyword>
<keyword evidence="8" id="KW-1185">Reference proteome</keyword>
<feature type="transmembrane region" description="Helical" evidence="6">
    <location>
        <begin position="62"/>
        <end position="82"/>
    </location>
</feature>
<keyword evidence="5 6" id="KW-0472">Membrane</keyword>
<accession>A0A1H2XFU7</accession>
<dbReference type="Proteomes" id="UP000198539">
    <property type="component" value="Unassembled WGS sequence"/>
</dbReference>
<evidence type="ECO:0000256" key="6">
    <source>
        <dbReference type="SAM" id="Phobius"/>
    </source>
</evidence>
<protein>
    <submittedName>
        <fullName evidence="7">Putative effector of murein hydrolase LrgA, UPF0299 family</fullName>
    </submittedName>
</protein>
<dbReference type="PANTHER" id="PTHR33931">
    <property type="entry name" value="HOLIN-LIKE PROTEIN CIDA-RELATED"/>
    <property type="match status" value="1"/>
</dbReference>
<evidence type="ECO:0000256" key="1">
    <source>
        <dbReference type="ARBA" id="ARBA00004651"/>
    </source>
</evidence>
<dbReference type="OrthoDB" id="385012at2"/>
<evidence type="ECO:0000256" key="5">
    <source>
        <dbReference type="ARBA" id="ARBA00023136"/>
    </source>
</evidence>
<comment type="subcellular location">
    <subcellularLocation>
        <location evidence="1">Cell membrane</location>
        <topology evidence="1">Multi-pass membrane protein</topology>
    </subcellularLocation>
</comment>
<feature type="transmembrane region" description="Helical" evidence="6">
    <location>
        <begin position="88"/>
        <end position="109"/>
    </location>
</feature>
<reference evidence="7 8" key="1">
    <citation type="submission" date="2016-10" db="EMBL/GenBank/DDBJ databases">
        <authorList>
            <person name="de Groot N.N."/>
        </authorList>
    </citation>
    <scope>NUCLEOTIDE SEQUENCE [LARGE SCALE GENOMIC DNA]</scope>
    <source>
        <strain evidence="7 8">CGMCC 1.8894</strain>
    </source>
</reference>
<keyword evidence="3 6" id="KW-0812">Transmembrane</keyword>